<dbReference type="STRING" id="73044.GCA_000725795_04369"/>
<dbReference type="PROSITE" id="PS50088">
    <property type="entry name" value="ANK_REPEAT"/>
    <property type="match status" value="2"/>
</dbReference>
<feature type="repeat" description="ANK" evidence="3">
    <location>
        <begin position="323"/>
        <end position="355"/>
    </location>
</feature>
<dbReference type="KEGG" id="sseo:D0Z67_23495"/>
<dbReference type="SMART" id="SM00248">
    <property type="entry name" value="ANK"/>
    <property type="match status" value="2"/>
</dbReference>
<dbReference type="EMBL" id="CP032229">
    <property type="protein sequence ID" value="QBJ92956.1"/>
    <property type="molecule type" value="Genomic_DNA"/>
</dbReference>
<proteinExistence type="predicted"/>
<dbReference type="GeneID" id="300101878"/>
<keyword evidence="2 3" id="KW-0040">ANK repeat</keyword>
<dbReference type="AlphaFoldDB" id="A0A4V1A010"/>
<dbReference type="InterPro" id="IPR002110">
    <property type="entry name" value="Ankyrin_rpt"/>
</dbReference>
<dbReference type="InterPro" id="IPR036770">
    <property type="entry name" value="Ankyrin_rpt-contain_sf"/>
</dbReference>
<organism evidence="4 5">
    <name type="scientific">Streptomyces seoulensis</name>
    <dbReference type="NCBI Taxonomy" id="73044"/>
    <lineage>
        <taxon>Bacteria</taxon>
        <taxon>Bacillati</taxon>
        <taxon>Actinomycetota</taxon>
        <taxon>Actinomycetes</taxon>
        <taxon>Kitasatosporales</taxon>
        <taxon>Streptomycetaceae</taxon>
        <taxon>Streptomyces</taxon>
    </lineage>
</organism>
<dbReference type="SUPFAM" id="SSF48403">
    <property type="entry name" value="Ankyrin repeat"/>
    <property type="match status" value="1"/>
</dbReference>
<evidence type="ECO:0000256" key="1">
    <source>
        <dbReference type="ARBA" id="ARBA00022737"/>
    </source>
</evidence>
<evidence type="ECO:0000313" key="4">
    <source>
        <dbReference type="EMBL" id="QBJ92956.1"/>
    </source>
</evidence>
<dbReference type="OrthoDB" id="3283992at2"/>
<protein>
    <submittedName>
        <fullName evidence="4">Ankyrin repeat domain-containing protein</fullName>
    </submittedName>
</protein>
<dbReference type="InterPro" id="IPR045592">
    <property type="entry name" value="DUF6461"/>
</dbReference>
<sequence>MGFFDDLVLPDEPSAEERSVVARLRPPGQDEGRYTPPVDRFVPVLLSQPVPAGEGPETRVMLTGWSVWPGSVTLHLAVFRRTRRQGGSDSGQSGLRVGLLLSDGRRVTSLDGTTTRRVPLTGADGEERAAQLDQAVGLIPLDPGLHHSHRSLFKTDVDLYLPELPPAGEATVVVEWPDEEIAETRVPVDADALRTAAGHAVEVWPGLEAPEPDEGPRTIIHMEVGGPPRFLAPPLTQRQTETLRREEEARQRCVPRPDWDGMRSDDWADPALIEARLGAGAPPEGHVGWSGGTPLHLTAEQGCADGILALLAHGADVDARDDFGHTPLWYAVHRTKEAAVRALIDAGADVWTPQEAPWSPGRLLLTTPLAPLVSSLPGAEELPAEEVAALRAADALIAAFGDHPLWTEGLGICFVRDLTEDEVIRRLGADPARCPRTGLEDAPFDTDDFDETLRHVGVRAVEGAQGGCVITQDGYQTSDPELLSAISAGTTAYGLYFNPKGGTFGSLARDGEIVGSEEIGMWGHGLDPDAFWTFRFWQRDPGFPFGADAFAYACAAAGLVIDDGREAVDRHAPRRWVELPPELR</sequence>
<accession>A0A4V1A010</accession>
<dbReference type="RefSeq" id="WP_031182509.1">
    <property type="nucleotide sequence ID" value="NZ_CP032229.1"/>
</dbReference>
<reference evidence="4 5" key="1">
    <citation type="submission" date="2018-08" db="EMBL/GenBank/DDBJ databases">
        <title>The complete genome sequence of Streptomyces seoulensis, a pioneer strain for nickel superoxide dismutase discovery.</title>
        <authorList>
            <person name="Shin J."/>
            <person name="Lee J.-S."/>
            <person name="Lee E.-J."/>
            <person name="Youn H.-D."/>
        </authorList>
    </citation>
    <scope>NUCLEOTIDE SEQUENCE [LARGE SCALE GENOMIC DNA]</scope>
    <source>
        <strain evidence="4 5">KCTC 9819</strain>
    </source>
</reference>
<name>A0A4V1A010_STRSO</name>
<dbReference type="PANTHER" id="PTHR24171">
    <property type="entry name" value="ANKYRIN REPEAT DOMAIN-CONTAINING PROTEIN 39-RELATED"/>
    <property type="match status" value="1"/>
</dbReference>
<evidence type="ECO:0000313" key="5">
    <source>
        <dbReference type="Proteomes" id="UP000292547"/>
    </source>
</evidence>
<evidence type="ECO:0000256" key="3">
    <source>
        <dbReference type="PROSITE-ProRule" id="PRU00023"/>
    </source>
</evidence>
<dbReference type="Proteomes" id="UP000292547">
    <property type="component" value="Chromosome"/>
</dbReference>
<keyword evidence="1" id="KW-0677">Repeat</keyword>
<feature type="repeat" description="ANK" evidence="3">
    <location>
        <begin position="290"/>
        <end position="322"/>
    </location>
</feature>
<evidence type="ECO:0000256" key="2">
    <source>
        <dbReference type="ARBA" id="ARBA00023043"/>
    </source>
</evidence>
<dbReference type="Pfam" id="PF12796">
    <property type="entry name" value="Ank_2"/>
    <property type="match status" value="1"/>
</dbReference>
<dbReference type="PROSITE" id="PS50297">
    <property type="entry name" value="ANK_REP_REGION"/>
    <property type="match status" value="2"/>
</dbReference>
<gene>
    <name evidence="4" type="ORF">D0Z67_23495</name>
</gene>
<dbReference type="Pfam" id="PF20062">
    <property type="entry name" value="DUF6461"/>
    <property type="match status" value="1"/>
</dbReference>
<dbReference type="Gene3D" id="1.25.40.20">
    <property type="entry name" value="Ankyrin repeat-containing domain"/>
    <property type="match status" value="1"/>
</dbReference>
<keyword evidence="5" id="KW-1185">Reference proteome</keyword>